<gene>
    <name evidence="1" type="ORF">ABIC75_000494</name>
</gene>
<comment type="caution">
    <text evidence="1">The sequence shown here is derived from an EMBL/GenBank/DDBJ whole genome shotgun (WGS) entry which is preliminary data.</text>
</comment>
<keyword evidence="2" id="KW-1185">Reference proteome</keyword>
<evidence type="ECO:0000313" key="1">
    <source>
        <dbReference type="EMBL" id="MET3650792.1"/>
    </source>
</evidence>
<evidence type="ECO:0008006" key="3">
    <source>
        <dbReference type="Google" id="ProtNLM"/>
    </source>
</evidence>
<evidence type="ECO:0000313" key="2">
    <source>
        <dbReference type="Proteomes" id="UP001549184"/>
    </source>
</evidence>
<reference evidence="1 2" key="1">
    <citation type="submission" date="2024-06" db="EMBL/GenBank/DDBJ databases">
        <title>Sorghum-associated microbial communities from plants grown in Nebraska, USA.</title>
        <authorList>
            <person name="Schachtman D."/>
        </authorList>
    </citation>
    <scope>NUCLEOTIDE SEQUENCE [LARGE SCALE GENOMIC DNA]</scope>
    <source>
        <strain evidence="1 2">1073</strain>
    </source>
</reference>
<accession>A0ABV2JQD2</accession>
<sequence>MIDRQLQYVEWAAFVDELDEAREHLEDLIKNLKEDLDYGEPELRAELGHVFAHLNRAWRRSARGLDDAEWEWASQFPDDLTPMV</sequence>
<name>A0ABV2JQD2_9GAMM</name>
<dbReference type="Proteomes" id="UP001549184">
    <property type="component" value="Unassembled WGS sequence"/>
</dbReference>
<proteinExistence type="predicted"/>
<protein>
    <recommendedName>
        <fullName evidence="3">DUF29 domain-containing protein</fullName>
    </recommendedName>
</protein>
<organism evidence="1 2">
    <name type="scientific">Dyella japonica</name>
    <dbReference type="NCBI Taxonomy" id="231455"/>
    <lineage>
        <taxon>Bacteria</taxon>
        <taxon>Pseudomonadati</taxon>
        <taxon>Pseudomonadota</taxon>
        <taxon>Gammaproteobacteria</taxon>
        <taxon>Lysobacterales</taxon>
        <taxon>Rhodanobacteraceae</taxon>
        <taxon>Dyella</taxon>
    </lineage>
</organism>
<dbReference type="EMBL" id="JBEPMU010000001">
    <property type="protein sequence ID" value="MET3650792.1"/>
    <property type="molecule type" value="Genomic_DNA"/>
</dbReference>
<dbReference type="RefSeq" id="WP_354012274.1">
    <property type="nucleotide sequence ID" value="NZ_JBEPMU010000001.1"/>
</dbReference>